<dbReference type="RefSeq" id="WP_014577351.1">
    <property type="nucleotide sequence ID" value="NZ_CP076686.1"/>
</dbReference>
<dbReference type="GeneID" id="78560589"/>
<protein>
    <submittedName>
        <fullName evidence="1">Uncharacterized protein</fullName>
    </submittedName>
</protein>
<reference evidence="1 2" key="1">
    <citation type="submission" date="2021-06" db="EMBL/GenBank/DDBJ databases">
        <title>Microbial metabolic specificity influences pelagic lipid remineralization.</title>
        <authorList>
            <person name="Behrendt L."/>
            <person name="Hunter J.E."/>
            <person name="Alcolombri U."/>
            <person name="Smriga S."/>
            <person name="Mincer T."/>
            <person name="Lowenstein D.P."/>
            <person name="Peaudecerf F.J."/>
            <person name="Fernandez V.I."/>
            <person name="Fredricks H."/>
            <person name="Almblad H."/>
            <person name="Harrison J.J."/>
            <person name="Stocker R."/>
            <person name="Van Mooy B.A.S."/>
        </authorList>
    </citation>
    <scope>NUCLEOTIDE SEQUENCE [LARGE SCALE GENOMIC DNA]</scope>
    <source>
        <strain evidence="1 2">HP15-B</strain>
    </source>
</reference>
<evidence type="ECO:0000313" key="2">
    <source>
        <dbReference type="Proteomes" id="UP000683442"/>
    </source>
</evidence>
<proteinExistence type="predicted"/>
<dbReference type="EMBL" id="CP076686">
    <property type="protein sequence ID" value="QWV11817.1"/>
    <property type="molecule type" value="Genomic_DNA"/>
</dbReference>
<accession>A0ABX8IDC7</accession>
<sequence length="165" mass="18677">MITARLNRLLKAYRIAKSLFGDANRGLALPGPVFRWCHKVRMAVWAEIDLVRRLIPHIRTANLKQEKTMAYRTEVNDAGESPSASSRRQDDKAMKDIISALQDGAHLRIHPKVRRAAIEGLPEKDARNGRTISAHRCKKLAKEGIILEVAMDRYAFNPDLELEAL</sequence>
<name>A0ABX8IDC7_9GAMM</name>
<organism evidence="1 2">
    <name type="scientific">Marinobacter adhaerens</name>
    <dbReference type="NCBI Taxonomy" id="1033846"/>
    <lineage>
        <taxon>Bacteria</taxon>
        <taxon>Pseudomonadati</taxon>
        <taxon>Pseudomonadota</taxon>
        <taxon>Gammaproteobacteria</taxon>
        <taxon>Pseudomonadales</taxon>
        <taxon>Marinobacteraceae</taxon>
        <taxon>Marinobacter</taxon>
    </lineage>
</organism>
<evidence type="ECO:0000313" key="1">
    <source>
        <dbReference type="EMBL" id="QWV11817.1"/>
    </source>
</evidence>
<gene>
    <name evidence="1" type="ORF">KQ249_14110</name>
</gene>
<keyword evidence="2" id="KW-1185">Reference proteome</keyword>
<dbReference type="Proteomes" id="UP000683442">
    <property type="component" value="Chromosome"/>
</dbReference>